<sequence length="194" mass="22265">MDSHLRRHLSRVILQTTFLLTRQELGWILTENLTSKTKISIWAPGLNLIWDIPKSTLYSRMNLFRSLILAPRLFVCFLAEVILLKLSHEHRDLQVSGSNSRLGRICTGAVEREEFAQDIATRIASAEDILWSPEESLSEGEYVIPRGFLLLSSQYTSKRLARIARERSPRPFKKDAEADMVVKTLTRRRGTKSV</sequence>
<gene>
    <name evidence="1" type="ORF">PXEA_LOCUS5841</name>
</gene>
<name>A0A448WIF0_9PLAT</name>
<dbReference type="EMBL" id="CAAALY010014669">
    <property type="protein sequence ID" value="VEL12401.1"/>
    <property type="molecule type" value="Genomic_DNA"/>
</dbReference>
<evidence type="ECO:0000313" key="2">
    <source>
        <dbReference type="Proteomes" id="UP000784294"/>
    </source>
</evidence>
<evidence type="ECO:0000313" key="1">
    <source>
        <dbReference type="EMBL" id="VEL12401.1"/>
    </source>
</evidence>
<dbReference type="Proteomes" id="UP000784294">
    <property type="component" value="Unassembled WGS sequence"/>
</dbReference>
<proteinExistence type="predicted"/>
<comment type="caution">
    <text evidence="1">The sequence shown here is derived from an EMBL/GenBank/DDBJ whole genome shotgun (WGS) entry which is preliminary data.</text>
</comment>
<organism evidence="1 2">
    <name type="scientific">Protopolystoma xenopodis</name>
    <dbReference type="NCBI Taxonomy" id="117903"/>
    <lineage>
        <taxon>Eukaryota</taxon>
        <taxon>Metazoa</taxon>
        <taxon>Spiralia</taxon>
        <taxon>Lophotrochozoa</taxon>
        <taxon>Platyhelminthes</taxon>
        <taxon>Monogenea</taxon>
        <taxon>Polyopisthocotylea</taxon>
        <taxon>Polystomatidea</taxon>
        <taxon>Polystomatidae</taxon>
        <taxon>Protopolystoma</taxon>
    </lineage>
</organism>
<keyword evidence="2" id="KW-1185">Reference proteome</keyword>
<reference evidence="1" key="1">
    <citation type="submission" date="2018-11" db="EMBL/GenBank/DDBJ databases">
        <authorList>
            <consortium name="Pathogen Informatics"/>
        </authorList>
    </citation>
    <scope>NUCLEOTIDE SEQUENCE</scope>
</reference>
<accession>A0A448WIF0</accession>
<dbReference type="AlphaFoldDB" id="A0A448WIF0"/>
<protein>
    <submittedName>
        <fullName evidence="1">Uncharacterized protein</fullName>
    </submittedName>
</protein>